<dbReference type="NCBIfam" id="TIGR01593">
    <property type="entry name" value="holin_tox_secr"/>
    <property type="match status" value="1"/>
</dbReference>
<dbReference type="GO" id="GO:0033644">
    <property type="term" value="C:host cell membrane"/>
    <property type="evidence" value="ECO:0007669"/>
    <property type="project" value="UniProtKB-SubCell"/>
</dbReference>
<evidence type="ECO:0000256" key="5">
    <source>
        <dbReference type="SAM" id="Phobius"/>
    </source>
</evidence>
<evidence type="ECO:0000256" key="3">
    <source>
        <dbReference type="ARBA" id="ARBA00022989"/>
    </source>
</evidence>
<dbReference type="InterPro" id="IPR006480">
    <property type="entry name" value="Phage_holin_4_1"/>
</dbReference>
<comment type="subcellular location">
    <subcellularLocation>
        <location evidence="1">Host membrane</location>
        <topology evidence="1">Multi-pass membrane protein</topology>
    </subcellularLocation>
</comment>
<evidence type="ECO:0000256" key="4">
    <source>
        <dbReference type="ARBA" id="ARBA00023136"/>
    </source>
</evidence>
<evidence type="ECO:0000313" key="6">
    <source>
        <dbReference type="EMBL" id="DAF54314.1"/>
    </source>
</evidence>
<feature type="transmembrane region" description="Helical" evidence="5">
    <location>
        <begin position="54"/>
        <end position="72"/>
    </location>
</feature>
<dbReference type="EMBL" id="BK032677">
    <property type="protein sequence ID" value="DAF54314.1"/>
    <property type="molecule type" value="Genomic_DNA"/>
</dbReference>
<feature type="transmembrane region" description="Helical" evidence="5">
    <location>
        <begin position="20"/>
        <end position="42"/>
    </location>
</feature>
<protein>
    <submittedName>
        <fullName evidence="6">Holin</fullName>
    </submittedName>
</protein>
<evidence type="ECO:0000256" key="2">
    <source>
        <dbReference type="ARBA" id="ARBA00022692"/>
    </source>
</evidence>
<dbReference type="Pfam" id="PF05105">
    <property type="entry name" value="Phage_holin_4_1"/>
    <property type="match status" value="1"/>
</dbReference>
<keyword evidence="2 5" id="KW-0812">Transmembrane</keyword>
<sequence>MGKITIEVLRLQVEDVFTSPLYHILLWLIVFDIISGYIKAFKTKSFDSKISTNGWLKHGFVVMMMTVIGAYARALDAVMVSQVVCFGFISSYGLSLLENLDAIGVPYPESFRKFFKQMHDNSDKVEVLKNGDIKINIKDEDEVRIS</sequence>
<organism evidence="6">
    <name type="scientific">Siphoviridae sp. ctZUr4</name>
    <dbReference type="NCBI Taxonomy" id="2827892"/>
    <lineage>
        <taxon>Viruses</taxon>
        <taxon>Duplodnaviria</taxon>
        <taxon>Heunggongvirae</taxon>
        <taxon>Uroviricota</taxon>
        <taxon>Caudoviricetes</taxon>
    </lineage>
</organism>
<name>A0A8S5SUR7_9CAUD</name>
<proteinExistence type="predicted"/>
<reference evidence="6" key="1">
    <citation type="journal article" date="2021" name="Proc. Natl. Acad. Sci. U.S.A.">
        <title>A Catalog of Tens of Thousands of Viruses from Human Metagenomes Reveals Hidden Associations with Chronic Diseases.</title>
        <authorList>
            <person name="Tisza M.J."/>
            <person name="Buck C.B."/>
        </authorList>
    </citation>
    <scope>NUCLEOTIDE SEQUENCE</scope>
    <source>
        <strain evidence="6">CtZUr4</strain>
    </source>
</reference>
<keyword evidence="3 5" id="KW-1133">Transmembrane helix</keyword>
<evidence type="ECO:0000256" key="1">
    <source>
        <dbReference type="ARBA" id="ARBA00004301"/>
    </source>
</evidence>
<keyword evidence="4 5" id="KW-0472">Membrane</keyword>
<accession>A0A8S5SUR7</accession>